<dbReference type="Proteomes" id="UP000004291">
    <property type="component" value="Chromosome"/>
</dbReference>
<dbReference type="EMBL" id="ABIA03000004">
    <property type="protein sequence ID" value="EDQ34417.1"/>
    <property type="molecule type" value="Genomic_DNA"/>
</dbReference>
<dbReference type="HOGENOM" id="CLU_054750_0_1_5"/>
<evidence type="ECO:0000256" key="2">
    <source>
        <dbReference type="ARBA" id="ARBA00009142"/>
    </source>
</evidence>
<feature type="transmembrane region" description="Helical" evidence="8">
    <location>
        <begin position="71"/>
        <end position="95"/>
    </location>
</feature>
<reference evidence="9 10" key="2">
    <citation type="submission" date="2012-06" db="EMBL/GenBank/DDBJ databases">
        <authorList>
            <person name="Fiebig A."/>
        </authorList>
    </citation>
    <scope>NUCLEOTIDE SEQUENCE [LARGE SCALE GENOMIC DNA]</scope>
    <source>
        <strain evidence="9 10">DFL-43</strain>
    </source>
</reference>
<name>A9D1C9_HOEPD</name>
<dbReference type="AlphaFoldDB" id="A9D1C9"/>
<evidence type="ECO:0000256" key="3">
    <source>
        <dbReference type="ARBA" id="ARBA00022448"/>
    </source>
</evidence>
<keyword evidence="6 8" id="KW-1133">Transmembrane helix</keyword>
<dbReference type="InterPro" id="IPR052017">
    <property type="entry name" value="TSUP"/>
</dbReference>
<feature type="transmembrane region" description="Helical" evidence="8">
    <location>
        <begin position="102"/>
        <end position="121"/>
    </location>
</feature>
<dbReference type="GO" id="GO:0005886">
    <property type="term" value="C:plasma membrane"/>
    <property type="evidence" value="ECO:0007669"/>
    <property type="project" value="UniProtKB-SubCell"/>
</dbReference>
<dbReference type="STRING" id="411684.HPDFL43_15507"/>
<feature type="transmembrane region" description="Helical" evidence="8">
    <location>
        <begin position="6"/>
        <end position="34"/>
    </location>
</feature>
<keyword evidence="5 8" id="KW-0812">Transmembrane</keyword>
<reference evidence="9 10" key="1">
    <citation type="submission" date="2007-10" db="EMBL/GenBank/DDBJ databases">
        <authorList>
            <person name="Wagner-Dobler I."/>
            <person name="Ferriera S."/>
            <person name="Johnson J."/>
            <person name="Kravitz S."/>
            <person name="Beeson K."/>
            <person name="Sutton G."/>
            <person name="Rogers Y.-H."/>
            <person name="Friedman R."/>
            <person name="Frazier M."/>
            <person name="Venter J.C."/>
        </authorList>
    </citation>
    <scope>NUCLEOTIDE SEQUENCE [LARGE SCALE GENOMIC DNA]</scope>
    <source>
        <strain evidence="9 10">DFL-43</strain>
    </source>
</reference>
<dbReference type="eggNOG" id="COG0730">
    <property type="taxonomic scope" value="Bacteria"/>
</dbReference>
<evidence type="ECO:0000256" key="7">
    <source>
        <dbReference type="ARBA" id="ARBA00023136"/>
    </source>
</evidence>
<evidence type="ECO:0000256" key="1">
    <source>
        <dbReference type="ARBA" id="ARBA00004651"/>
    </source>
</evidence>
<keyword evidence="3" id="KW-0813">Transport</keyword>
<comment type="similarity">
    <text evidence="2 8">Belongs to the 4-toluene sulfonate uptake permease (TSUP) (TC 2.A.102) family.</text>
</comment>
<dbReference type="PANTHER" id="PTHR30269">
    <property type="entry name" value="TRANSMEMBRANE PROTEIN YFCA"/>
    <property type="match status" value="1"/>
</dbReference>
<evidence type="ECO:0000313" key="9">
    <source>
        <dbReference type="EMBL" id="EDQ34417.1"/>
    </source>
</evidence>
<dbReference type="InterPro" id="IPR002781">
    <property type="entry name" value="TM_pro_TauE-like"/>
</dbReference>
<gene>
    <name evidence="9" type="ORF">HPDFL43_15507</name>
</gene>
<evidence type="ECO:0000256" key="5">
    <source>
        <dbReference type="ARBA" id="ARBA00022692"/>
    </source>
</evidence>
<feature type="transmembrane region" description="Helical" evidence="8">
    <location>
        <begin position="232"/>
        <end position="250"/>
    </location>
</feature>
<feature type="transmembrane region" description="Helical" evidence="8">
    <location>
        <begin position="173"/>
        <end position="195"/>
    </location>
</feature>
<dbReference type="RefSeq" id="WP_007198858.1">
    <property type="nucleotide sequence ID" value="NZ_CM002917.1"/>
</dbReference>
<comment type="subcellular location">
    <subcellularLocation>
        <location evidence="1 8">Cell membrane</location>
        <topology evidence="1 8">Multi-pass membrane protein</topology>
    </subcellularLocation>
</comment>
<organism evidence="9 10">
    <name type="scientific">Hoeflea phototrophica (strain DSM 17068 / NCIMB 14078 / DFL-43)</name>
    <dbReference type="NCBI Taxonomy" id="411684"/>
    <lineage>
        <taxon>Bacteria</taxon>
        <taxon>Pseudomonadati</taxon>
        <taxon>Pseudomonadota</taxon>
        <taxon>Alphaproteobacteria</taxon>
        <taxon>Hyphomicrobiales</taxon>
        <taxon>Rhizobiaceae</taxon>
        <taxon>Hoeflea</taxon>
    </lineage>
</organism>
<sequence>MMTDPIFYAVAIPAVFLVGLSKGGFGGAMALLGVPLMALAIPPVQAAAILLPILIVMDAVTLWSWRKHWDPATLLIMVPGAVIGITIGWATAAWITDPIIRLIVGCVALWFFARYVTLALAARRNASPAPADEHRPVRGGLWGALAGFTSFVSHAGGPPYQIYTLPLRQDPKVYTGTSVRFFAIINAIKLVPYFALGQFDIANLSTSLVLAPIAPVATLAGAYIVKRMKPEIFYPFMYAMVFLTALKLIWDGVVHLLAG</sequence>
<protein>
    <recommendedName>
        <fullName evidence="8">Probable membrane transporter protein</fullName>
    </recommendedName>
</protein>
<evidence type="ECO:0000313" key="10">
    <source>
        <dbReference type="Proteomes" id="UP000004291"/>
    </source>
</evidence>
<dbReference type="OrthoDB" id="7028171at2"/>
<keyword evidence="10" id="KW-1185">Reference proteome</keyword>
<dbReference type="PANTHER" id="PTHR30269:SF37">
    <property type="entry name" value="MEMBRANE TRANSPORTER PROTEIN"/>
    <property type="match status" value="1"/>
</dbReference>
<keyword evidence="7 8" id="KW-0472">Membrane</keyword>
<evidence type="ECO:0000256" key="4">
    <source>
        <dbReference type="ARBA" id="ARBA00022475"/>
    </source>
</evidence>
<dbReference type="Pfam" id="PF01925">
    <property type="entry name" value="TauE"/>
    <property type="match status" value="1"/>
</dbReference>
<accession>A9D1C9</accession>
<feature type="transmembrane region" description="Helical" evidence="8">
    <location>
        <begin position="46"/>
        <end position="65"/>
    </location>
</feature>
<proteinExistence type="inferred from homology"/>
<comment type="caution">
    <text evidence="9">The sequence shown here is derived from an EMBL/GenBank/DDBJ whole genome shotgun (WGS) entry which is preliminary data.</text>
</comment>
<evidence type="ECO:0000256" key="6">
    <source>
        <dbReference type="ARBA" id="ARBA00022989"/>
    </source>
</evidence>
<feature type="transmembrane region" description="Helical" evidence="8">
    <location>
        <begin position="201"/>
        <end position="225"/>
    </location>
</feature>
<keyword evidence="4 8" id="KW-1003">Cell membrane</keyword>
<evidence type="ECO:0000256" key="8">
    <source>
        <dbReference type="RuleBase" id="RU363041"/>
    </source>
</evidence>